<sequence length="609" mass="65919">MLALAIDPGDGSELRYDLSKEVVSIGASSSNDVVLRSPGVAPVHFVIRRSGESVTFLGQPRQIVLLNGERRSRGVLTGGDRLKIGTATVVILSTTDEVVEPNSKEAGSSAEKQPAVGSEAEAVGEVKTRAEVVLYNEPKRLAEARRQLLEVFQSGLDSDLVSSLQNYLATVFEGRRALLAWLDHQGVLQPIVSNWTGAVPQLPIRTFAELAHGDRVAMLRGSGREALIYPVIVSGSDSRIYLMAETGEESRDEDRTLLAELAAMVAIHWARVEGSSELLGEWEADARANLESRLPGTSPAVRDLRERVLSASRSPGPALISGRVGSGRAYIASLIASLRPTGKPWIRVLQARGGDESALRVELFGSGTTIGARELAARAGGGVVVVRSIERMSIPLQAELAVMIGKDQGSDYGSKVRWILTVAESCEALMANGSIDQELFNHAARNLIRVPSLEERREDLPLVIVRMLKTIGDEQGKEIRGIALETLDSLLGYSFEGQMSELLSELRRLVSATPEGEMVRGSVRRVLTGSGDVAGGDIEGFDATAMLGEDDLKVVIPTVERLLIDRVLRRSLGNQSKAARDLNLSRGALIAKIKEYEIPDYRSLRRSKR</sequence>
<dbReference type="InterPro" id="IPR032030">
    <property type="entry name" value="YscD_cytoplasmic_dom"/>
</dbReference>
<evidence type="ECO:0000256" key="2">
    <source>
        <dbReference type="ARBA" id="ARBA00022840"/>
    </source>
</evidence>
<keyword evidence="2" id="KW-0067">ATP-binding</keyword>
<dbReference type="Gene3D" id="1.10.8.60">
    <property type="match status" value="1"/>
</dbReference>
<dbReference type="InterPro" id="IPR008984">
    <property type="entry name" value="SMAD_FHA_dom_sf"/>
</dbReference>
<dbReference type="Pfam" id="PF02954">
    <property type="entry name" value="HTH_8"/>
    <property type="match status" value="1"/>
</dbReference>
<dbReference type="InterPro" id="IPR009057">
    <property type="entry name" value="Homeodomain-like_sf"/>
</dbReference>
<dbReference type="GO" id="GO:0005524">
    <property type="term" value="F:ATP binding"/>
    <property type="evidence" value="ECO:0007669"/>
    <property type="project" value="UniProtKB-KW"/>
</dbReference>
<dbReference type="PANTHER" id="PTHR32071">
    <property type="entry name" value="TRANSCRIPTIONAL REGULATORY PROTEIN"/>
    <property type="match status" value="1"/>
</dbReference>
<dbReference type="GO" id="GO:0043565">
    <property type="term" value="F:sequence-specific DNA binding"/>
    <property type="evidence" value="ECO:0007669"/>
    <property type="project" value="InterPro"/>
</dbReference>
<reference evidence="5 6" key="1">
    <citation type="submission" date="2020-08" db="EMBL/GenBank/DDBJ databases">
        <title>Acidobacteriota in marine sediments use diverse sulfur dissimilation pathways.</title>
        <authorList>
            <person name="Wasmund K."/>
        </authorList>
    </citation>
    <scope>NUCLEOTIDE SEQUENCE [LARGE SCALE GENOMIC DNA]</scope>
    <source>
        <strain evidence="5">MAG AM3-A</strain>
    </source>
</reference>
<dbReference type="GO" id="GO:0006355">
    <property type="term" value="P:regulation of DNA-templated transcription"/>
    <property type="evidence" value="ECO:0007669"/>
    <property type="project" value="InterPro"/>
</dbReference>
<organism evidence="5 6">
    <name type="scientific">Candidatus Sulfomarinibacter kjeldsenii</name>
    <dbReference type="NCBI Taxonomy" id="2885994"/>
    <lineage>
        <taxon>Bacteria</taxon>
        <taxon>Pseudomonadati</taxon>
        <taxon>Acidobacteriota</taxon>
        <taxon>Thermoanaerobaculia</taxon>
        <taxon>Thermoanaerobaculales</taxon>
        <taxon>Candidatus Sulfomarinibacteraceae</taxon>
        <taxon>Candidatus Sulfomarinibacter</taxon>
    </lineage>
</organism>
<dbReference type="SUPFAM" id="SSF46689">
    <property type="entry name" value="Homeodomain-like"/>
    <property type="match status" value="1"/>
</dbReference>
<gene>
    <name evidence="5" type="ORF">IFJ97_03545</name>
</gene>
<keyword evidence="1" id="KW-0547">Nucleotide-binding</keyword>
<protein>
    <submittedName>
        <fullName evidence="5">Sigma 54-interacting transcriptional regulator</fullName>
    </submittedName>
</protein>
<evidence type="ECO:0000256" key="3">
    <source>
        <dbReference type="SAM" id="MobiDB-lite"/>
    </source>
</evidence>
<evidence type="ECO:0000313" key="5">
    <source>
        <dbReference type="EMBL" id="MBD3870420.1"/>
    </source>
</evidence>
<dbReference type="Gene3D" id="1.10.10.60">
    <property type="entry name" value="Homeodomain-like"/>
    <property type="match status" value="1"/>
</dbReference>
<dbReference type="Gene3D" id="3.40.50.300">
    <property type="entry name" value="P-loop containing nucleotide triphosphate hydrolases"/>
    <property type="match status" value="1"/>
</dbReference>
<dbReference type="PROSITE" id="PS50045">
    <property type="entry name" value="SIGMA54_INTERACT_4"/>
    <property type="match status" value="1"/>
</dbReference>
<dbReference type="Pfam" id="PF14532">
    <property type="entry name" value="Sigma54_activ_2"/>
    <property type="match status" value="1"/>
</dbReference>
<dbReference type="SUPFAM" id="SSF52540">
    <property type="entry name" value="P-loop containing nucleoside triphosphate hydrolases"/>
    <property type="match status" value="1"/>
</dbReference>
<dbReference type="SUPFAM" id="SSF49879">
    <property type="entry name" value="SMAD/FHA domain"/>
    <property type="match status" value="1"/>
</dbReference>
<name>A0A8J6Y4T3_9BACT</name>
<evidence type="ECO:0000313" key="6">
    <source>
        <dbReference type="Proteomes" id="UP000598633"/>
    </source>
</evidence>
<feature type="domain" description="Sigma-54 factor interaction" evidence="4">
    <location>
        <begin position="294"/>
        <end position="511"/>
    </location>
</feature>
<feature type="region of interest" description="Disordered" evidence="3">
    <location>
        <begin position="100"/>
        <end position="121"/>
    </location>
</feature>
<accession>A0A8J6Y4T3</accession>
<dbReference type="Gene3D" id="2.60.200.20">
    <property type="match status" value="1"/>
</dbReference>
<dbReference type="InterPro" id="IPR002197">
    <property type="entry name" value="HTH_Fis"/>
</dbReference>
<comment type="caution">
    <text evidence="5">The sequence shown here is derived from an EMBL/GenBank/DDBJ whole genome shotgun (WGS) entry which is preliminary data.</text>
</comment>
<dbReference type="InterPro" id="IPR002078">
    <property type="entry name" value="Sigma_54_int"/>
</dbReference>
<dbReference type="InterPro" id="IPR027417">
    <property type="entry name" value="P-loop_NTPase"/>
</dbReference>
<dbReference type="PRINTS" id="PR01590">
    <property type="entry name" value="HTHFIS"/>
</dbReference>
<dbReference type="Pfam" id="PF16697">
    <property type="entry name" value="Yop-YscD_cpl"/>
    <property type="match status" value="1"/>
</dbReference>
<dbReference type="Proteomes" id="UP000598633">
    <property type="component" value="Unassembled WGS sequence"/>
</dbReference>
<evidence type="ECO:0000256" key="1">
    <source>
        <dbReference type="ARBA" id="ARBA00022741"/>
    </source>
</evidence>
<dbReference type="AlphaFoldDB" id="A0A8J6Y4T3"/>
<dbReference type="EMBL" id="JACXWA010000061">
    <property type="protein sequence ID" value="MBD3870420.1"/>
    <property type="molecule type" value="Genomic_DNA"/>
</dbReference>
<dbReference type="CDD" id="cd00060">
    <property type="entry name" value="FHA"/>
    <property type="match status" value="1"/>
</dbReference>
<proteinExistence type="predicted"/>
<evidence type="ECO:0000259" key="4">
    <source>
        <dbReference type="PROSITE" id="PS50045"/>
    </source>
</evidence>